<dbReference type="EMBL" id="JACOIK010000005">
    <property type="protein sequence ID" value="MBD1432869.1"/>
    <property type="molecule type" value="Genomic_DNA"/>
</dbReference>
<comment type="caution">
    <text evidence="2">The sequence shown here is derived from an EMBL/GenBank/DDBJ whole genome shotgun (WGS) entry which is preliminary data.</text>
</comment>
<dbReference type="RefSeq" id="WP_190993857.1">
    <property type="nucleotide sequence ID" value="NZ_JACOIK010000005.1"/>
</dbReference>
<reference evidence="2 3" key="1">
    <citation type="submission" date="2020-08" db="EMBL/GenBank/DDBJ databases">
        <title>Sphingobacterium sp. DN00404 isolated from aquaculture water.</title>
        <authorList>
            <person name="Zhang M."/>
        </authorList>
    </citation>
    <scope>NUCLEOTIDE SEQUENCE [LARGE SCALE GENOMIC DNA]</scope>
    <source>
        <strain evidence="2 3">DN00404</strain>
    </source>
</reference>
<keyword evidence="3" id="KW-1185">Reference proteome</keyword>
<dbReference type="InterPro" id="IPR007492">
    <property type="entry name" value="LytTR_DNA-bd_dom"/>
</dbReference>
<feature type="domain" description="HTH LytTR-type" evidence="1">
    <location>
        <begin position="10"/>
        <end position="105"/>
    </location>
</feature>
<dbReference type="InterPro" id="IPR046947">
    <property type="entry name" value="LytR-like"/>
</dbReference>
<dbReference type="PANTHER" id="PTHR37299:SF1">
    <property type="entry name" value="STAGE 0 SPORULATION PROTEIN A HOMOLOG"/>
    <property type="match status" value="1"/>
</dbReference>
<sequence length="112" mass="13168">MKKIKIKSKEKTYILDVDDILYCKASGSYSVIYLPEKENVVASFNLSQMQARLEFYLFMFRVSQSILVNLKYVKCIHHAERELELRDLTRVSFTVNIRDIEEKLDSLIKEVG</sequence>
<gene>
    <name evidence="2" type="ORF">H8B06_08540</name>
</gene>
<protein>
    <submittedName>
        <fullName evidence="2">LytTR family transcriptional regulator</fullName>
    </submittedName>
</protein>
<dbReference type="Gene3D" id="2.40.50.1020">
    <property type="entry name" value="LytTr DNA-binding domain"/>
    <property type="match status" value="1"/>
</dbReference>
<evidence type="ECO:0000259" key="1">
    <source>
        <dbReference type="SMART" id="SM00850"/>
    </source>
</evidence>
<name>A0ABR7YNG5_9SPHI</name>
<dbReference type="Pfam" id="PF04397">
    <property type="entry name" value="LytTR"/>
    <property type="match status" value="1"/>
</dbReference>
<dbReference type="SMART" id="SM00850">
    <property type="entry name" value="LytTR"/>
    <property type="match status" value="1"/>
</dbReference>
<evidence type="ECO:0000313" key="2">
    <source>
        <dbReference type="EMBL" id="MBD1432869.1"/>
    </source>
</evidence>
<dbReference type="PANTHER" id="PTHR37299">
    <property type="entry name" value="TRANSCRIPTIONAL REGULATOR-RELATED"/>
    <property type="match status" value="1"/>
</dbReference>
<accession>A0ABR7YNG5</accession>
<proteinExistence type="predicted"/>
<organism evidence="2 3">
    <name type="scientific">Sphingobacterium micropteri</name>
    <dbReference type="NCBI Taxonomy" id="2763501"/>
    <lineage>
        <taxon>Bacteria</taxon>
        <taxon>Pseudomonadati</taxon>
        <taxon>Bacteroidota</taxon>
        <taxon>Sphingobacteriia</taxon>
        <taxon>Sphingobacteriales</taxon>
        <taxon>Sphingobacteriaceae</taxon>
        <taxon>Sphingobacterium</taxon>
    </lineage>
</organism>
<dbReference type="Proteomes" id="UP000602759">
    <property type="component" value="Unassembled WGS sequence"/>
</dbReference>
<evidence type="ECO:0000313" key="3">
    <source>
        <dbReference type="Proteomes" id="UP000602759"/>
    </source>
</evidence>